<evidence type="ECO:0000259" key="3">
    <source>
        <dbReference type="Pfam" id="PF16004"/>
    </source>
</evidence>
<dbReference type="Pfam" id="PF00009">
    <property type="entry name" value="GTP_EFTU"/>
    <property type="match status" value="1"/>
</dbReference>
<feature type="domain" description="Tr-type G" evidence="2">
    <location>
        <begin position="95"/>
        <end position="223"/>
    </location>
</feature>
<feature type="region of interest" description="Disordered" evidence="1">
    <location>
        <begin position="1"/>
        <end position="49"/>
    </location>
</feature>
<organism evidence="4 5">
    <name type="scientific">Hevea brasiliensis</name>
    <name type="common">Para rubber tree</name>
    <name type="synonym">Siphonia brasiliensis</name>
    <dbReference type="NCBI Taxonomy" id="3981"/>
    <lineage>
        <taxon>Eukaryota</taxon>
        <taxon>Viridiplantae</taxon>
        <taxon>Streptophyta</taxon>
        <taxon>Embryophyta</taxon>
        <taxon>Tracheophyta</taxon>
        <taxon>Spermatophyta</taxon>
        <taxon>Magnoliopsida</taxon>
        <taxon>eudicotyledons</taxon>
        <taxon>Gunneridae</taxon>
        <taxon>Pentapetalae</taxon>
        <taxon>rosids</taxon>
        <taxon>fabids</taxon>
        <taxon>Malpighiales</taxon>
        <taxon>Euphorbiaceae</taxon>
        <taxon>Crotonoideae</taxon>
        <taxon>Micrandreae</taxon>
        <taxon>Hevea</taxon>
    </lineage>
</organism>
<dbReference type="PANTHER" id="PTHR42908">
    <property type="entry name" value="TRANSLATION ELONGATION FACTOR-RELATED"/>
    <property type="match status" value="1"/>
</dbReference>
<evidence type="ECO:0000256" key="1">
    <source>
        <dbReference type="SAM" id="MobiDB-lite"/>
    </source>
</evidence>
<gene>
    <name evidence="4" type="ORF">GH714_012320</name>
</gene>
<dbReference type="GO" id="GO:0030623">
    <property type="term" value="F:U5 snRNA binding"/>
    <property type="evidence" value="ECO:0007669"/>
    <property type="project" value="TreeGrafter"/>
</dbReference>
<dbReference type="InterPro" id="IPR031950">
    <property type="entry name" value="EFTUD2_N"/>
</dbReference>
<dbReference type="GO" id="GO:0071007">
    <property type="term" value="C:U2-type catalytic step 2 spliceosome"/>
    <property type="evidence" value="ECO:0007669"/>
    <property type="project" value="TreeGrafter"/>
</dbReference>
<dbReference type="GO" id="GO:0003924">
    <property type="term" value="F:GTPase activity"/>
    <property type="evidence" value="ECO:0007669"/>
    <property type="project" value="InterPro"/>
</dbReference>
<dbReference type="Proteomes" id="UP000467840">
    <property type="component" value="Chromosome 6"/>
</dbReference>
<feature type="compositionally biased region" description="Basic and acidic residues" evidence="1">
    <location>
        <begin position="32"/>
        <end position="49"/>
    </location>
</feature>
<comment type="caution">
    <text evidence="4">The sequence shown here is derived from an EMBL/GenBank/DDBJ whole genome shotgun (WGS) entry which is preliminary data.</text>
</comment>
<dbReference type="Pfam" id="PF16004">
    <property type="entry name" value="EFTUD2"/>
    <property type="match status" value="1"/>
</dbReference>
<name>A0A6A6MVF0_HEVBR</name>
<evidence type="ECO:0000259" key="2">
    <source>
        <dbReference type="Pfam" id="PF00009"/>
    </source>
</evidence>
<dbReference type="InterPro" id="IPR000795">
    <property type="entry name" value="T_Tr_GTP-bd_dom"/>
</dbReference>
<dbReference type="GO" id="GO:0005525">
    <property type="term" value="F:GTP binding"/>
    <property type="evidence" value="ECO:0007669"/>
    <property type="project" value="InterPro"/>
</dbReference>
<accession>A0A6A6MVF0</accession>
<protein>
    <recommendedName>
        <fullName evidence="6">Tr-type G domain-containing protein</fullName>
    </recommendedName>
</protein>
<keyword evidence="5" id="KW-1185">Reference proteome</keyword>
<evidence type="ECO:0000313" key="5">
    <source>
        <dbReference type="Proteomes" id="UP000467840"/>
    </source>
</evidence>
<proteinExistence type="predicted"/>
<dbReference type="AlphaFoldDB" id="A0A6A6MVF0"/>
<dbReference type="PANTHER" id="PTHR42908:SF6">
    <property type="entry name" value="116 KDA U5 SMALL NUCLEAR RIBONUCLEOPROTEIN COMPONENT"/>
    <property type="match status" value="1"/>
</dbReference>
<dbReference type="Gene3D" id="3.40.50.300">
    <property type="entry name" value="P-loop containing nucleotide triphosphate hydrolases"/>
    <property type="match status" value="1"/>
</dbReference>
<sequence>MDHNLYDEFGNYNGPEIESEQESDGEEEDEQLPDKPHENEEASDGKEAIDASNGWVTTANDVDMDNQIVLAEDKKYYPTAEEVYGEDVDTLTLFMDMLVEQTRHMLTFNTNCEKHMRYTDTRIDEQQRRISIKVVPMSPVLEDSNSKSYLCDIMDIPGHVNFSDEMTAGFADGAVLIVDAAEGVMVKMAICHAIQEHLPIVVVINKDAYHKLGHTTEVINNHIKAVSSTAGNVQVLNPGNVCLQVLREDGPLLCNHLLNLIGEHKKSIGATLAKLGVILPKAAYKLNFQSLLRLGCSSVFGSASGFTDMLVQPIPSAKNAAAKKVDHIYLGPNDSMIYKAMVADPVVSFSEIVVESSSMKCFDGTPNKKNKVTMVRTEEAI</sequence>
<dbReference type="EMBL" id="JAAGAX010000004">
    <property type="protein sequence ID" value="KAF2317154.1"/>
    <property type="molecule type" value="Genomic_DNA"/>
</dbReference>
<dbReference type="InterPro" id="IPR027417">
    <property type="entry name" value="P-loop_NTPase"/>
</dbReference>
<reference evidence="4 5" key="1">
    <citation type="journal article" date="2020" name="Mol. Plant">
        <title>The Chromosome-Based Rubber Tree Genome Provides New Insights into Spurge Genome Evolution and Rubber Biosynthesis.</title>
        <authorList>
            <person name="Liu J."/>
            <person name="Shi C."/>
            <person name="Shi C.C."/>
            <person name="Li W."/>
            <person name="Zhang Q.J."/>
            <person name="Zhang Y."/>
            <person name="Li K."/>
            <person name="Lu H.F."/>
            <person name="Shi C."/>
            <person name="Zhu S.T."/>
            <person name="Xiao Z.Y."/>
            <person name="Nan H."/>
            <person name="Yue Y."/>
            <person name="Zhu X.G."/>
            <person name="Wu Y."/>
            <person name="Hong X.N."/>
            <person name="Fan G.Y."/>
            <person name="Tong Y."/>
            <person name="Zhang D."/>
            <person name="Mao C.L."/>
            <person name="Liu Y.L."/>
            <person name="Hao S.J."/>
            <person name="Liu W.Q."/>
            <person name="Lv M.Q."/>
            <person name="Zhang H.B."/>
            <person name="Liu Y."/>
            <person name="Hu-Tang G.R."/>
            <person name="Wang J.P."/>
            <person name="Wang J.H."/>
            <person name="Sun Y.H."/>
            <person name="Ni S.B."/>
            <person name="Chen W.B."/>
            <person name="Zhang X.C."/>
            <person name="Jiao Y.N."/>
            <person name="Eichler E.E."/>
            <person name="Li G.H."/>
            <person name="Liu X."/>
            <person name="Gao L.Z."/>
        </authorList>
    </citation>
    <scope>NUCLEOTIDE SEQUENCE [LARGE SCALE GENOMIC DNA]</scope>
    <source>
        <strain evidence="5">cv. GT1</strain>
        <tissue evidence="4">Leaf</tissue>
    </source>
</reference>
<dbReference type="GO" id="GO:0000398">
    <property type="term" value="P:mRNA splicing, via spliceosome"/>
    <property type="evidence" value="ECO:0007669"/>
    <property type="project" value="TreeGrafter"/>
</dbReference>
<evidence type="ECO:0000313" key="4">
    <source>
        <dbReference type="EMBL" id="KAF2317154.1"/>
    </source>
</evidence>
<dbReference type="GO" id="GO:0046540">
    <property type="term" value="C:U4/U6 x U5 tri-snRNP complex"/>
    <property type="evidence" value="ECO:0007669"/>
    <property type="project" value="TreeGrafter"/>
</dbReference>
<feature type="compositionally biased region" description="Acidic residues" evidence="1">
    <location>
        <begin position="17"/>
        <end position="31"/>
    </location>
</feature>
<feature type="domain" description="116kDa U5 small nuclear ribonucleoprotein component N-terminal" evidence="3">
    <location>
        <begin position="4"/>
        <end position="91"/>
    </location>
</feature>
<evidence type="ECO:0008006" key="6">
    <source>
        <dbReference type="Google" id="ProtNLM"/>
    </source>
</evidence>
<dbReference type="SUPFAM" id="SSF52540">
    <property type="entry name" value="P-loop containing nucleoside triphosphate hydrolases"/>
    <property type="match status" value="1"/>
</dbReference>
<dbReference type="GO" id="GO:0005829">
    <property type="term" value="C:cytosol"/>
    <property type="evidence" value="ECO:0007669"/>
    <property type="project" value="TreeGrafter"/>
</dbReference>